<keyword evidence="3" id="KW-0597">Phosphoprotein</keyword>
<dbReference type="PANTHER" id="PTHR13944:SF18">
    <property type="entry name" value="A-KINASE ANCHOR PROTEIN 13"/>
    <property type="match status" value="1"/>
</dbReference>
<evidence type="ECO:0000256" key="5">
    <source>
        <dbReference type="ARBA" id="ARBA00022723"/>
    </source>
</evidence>
<comment type="subcellular location">
    <subcellularLocation>
        <location evidence="1">Cytoplasm</location>
    </subcellularLocation>
</comment>
<dbReference type="PROSITE" id="PS50003">
    <property type="entry name" value="PH_DOMAIN"/>
    <property type="match status" value="1"/>
</dbReference>
<dbReference type="GO" id="GO:0008270">
    <property type="term" value="F:zinc ion binding"/>
    <property type="evidence" value="ECO:0007669"/>
    <property type="project" value="UniProtKB-KW"/>
</dbReference>
<dbReference type="SUPFAM" id="SSF50729">
    <property type="entry name" value="PH domain-like"/>
    <property type="match status" value="1"/>
</dbReference>
<dbReference type="InterPro" id="IPR036770">
    <property type="entry name" value="Ankyrin_rpt-contain_sf"/>
</dbReference>
<dbReference type="GO" id="GO:0016020">
    <property type="term" value="C:membrane"/>
    <property type="evidence" value="ECO:0007669"/>
    <property type="project" value="TreeGrafter"/>
</dbReference>
<dbReference type="PROSITE" id="PS50081">
    <property type="entry name" value="ZF_DAG_PE_2"/>
    <property type="match status" value="1"/>
</dbReference>
<evidence type="ECO:0000259" key="12">
    <source>
        <dbReference type="PROSITE" id="PS50081"/>
    </source>
</evidence>
<feature type="region of interest" description="Disordered" evidence="9">
    <location>
        <begin position="1140"/>
        <end position="1194"/>
    </location>
</feature>
<evidence type="ECO:0000256" key="4">
    <source>
        <dbReference type="ARBA" id="ARBA00022658"/>
    </source>
</evidence>
<dbReference type="FunFam" id="1.20.900.10:FF:000004">
    <property type="entry name" value="Rho guanine nucleotide exchange factor 2"/>
    <property type="match status" value="1"/>
</dbReference>
<dbReference type="InterPro" id="IPR046349">
    <property type="entry name" value="C1-like_sf"/>
</dbReference>
<evidence type="ECO:0000256" key="7">
    <source>
        <dbReference type="ARBA" id="ARBA00022833"/>
    </source>
</evidence>
<dbReference type="InterPro" id="IPR000219">
    <property type="entry name" value="DH_dom"/>
</dbReference>
<dbReference type="SUPFAM" id="SSF48403">
    <property type="entry name" value="Ankyrin repeat"/>
    <property type="match status" value="1"/>
</dbReference>
<keyword evidence="2" id="KW-0963">Cytoplasm</keyword>
<dbReference type="Pfam" id="PF17838">
    <property type="entry name" value="PH_16"/>
    <property type="match status" value="1"/>
</dbReference>
<keyword evidence="8" id="KW-0175">Coiled coil</keyword>
<dbReference type="EMBL" id="BEZZ01000617">
    <property type="protein sequence ID" value="GCC34632.1"/>
    <property type="molecule type" value="Genomic_DNA"/>
</dbReference>
<feature type="compositionally biased region" description="Basic and acidic residues" evidence="9">
    <location>
        <begin position="1152"/>
        <end position="1166"/>
    </location>
</feature>
<feature type="domain" description="PH" evidence="10">
    <location>
        <begin position="1729"/>
        <end position="1831"/>
    </location>
</feature>
<dbReference type="OMA" id="RSENDEM"/>
<feature type="region of interest" description="Disordered" evidence="9">
    <location>
        <begin position="1226"/>
        <end position="1289"/>
    </location>
</feature>
<feature type="compositionally biased region" description="Basic and acidic residues" evidence="9">
    <location>
        <begin position="1847"/>
        <end position="1861"/>
    </location>
</feature>
<dbReference type="FunFam" id="2.30.29.30:FF:000021">
    <property type="entry name" value="Rho guanine nucleotide exchange factor 2"/>
    <property type="match status" value="1"/>
</dbReference>
<dbReference type="Gene3D" id="1.20.900.10">
    <property type="entry name" value="Dbl homology (DH) domain"/>
    <property type="match status" value="1"/>
</dbReference>
<feature type="compositionally biased region" description="Basic residues" evidence="9">
    <location>
        <begin position="2273"/>
        <end position="2291"/>
    </location>
</feature>
<dbReference type="SUPFAM" id="SSF57889">
    <property type="entry name" value="Cysteine-rich domain"/>
    <property type="match status" value="1"/>
</dbReference>
<reference evidence="13 14" key="1">
    <citation type="journal article" date="2018" name="Nat. Ecol. Evol.">
        <title>Shark genomes provide insights into elasmobranch evolution and the origin of vertebrates.</title>
        <authorList>
            <person name="Hara Y"/>
            <person name="Yamaguchi K"/>
            <person name="Onimaru K"/>
            <person name="Kadota M"/>
            <person name="Koyanagi M"/>
            <person name="Keeley SD"/>
            <person name="Tatsumi K"/>
            <person name="Tanaka K"/>
            <person name="Motone F"/>
            <person name="Kageyama Y"/>
            <person name="Nozu R"/>
            <person name="Adachi N"/>
            <person name="Nishimura O"/>
            <person name="Nakagawa R"/>
            <person name="Tanegashima C"/>
            <person name="Kiyatake I"/>
            <person name="Matsumoto R"/>
            <person name="Murakumo K"/>
            <person name="Nishida K"/>
            <person name="Terakita A"/>
            <person name="Kuratani S"/>
            <person name="Sato K"/>
            <person name="Hyodo S Kuraku.S."/>
        </authorList>
    </citation>
    <scope>NUCLEOTIDE SEQUENCE [LARGE SCALE GENOMIC DNA]</scope>
</reference>
<keyword evidence="14" id="KW-1185">Reference proteome</keyword>
<dbReference type="Pfam" id="PF00621">
    <property type="entry name" value="RhoGEF"/>
    <property type="match status" value="1"/>
</dbReference>
<organism evidence="13 14">
    <name type="scientific">Chiloscyllium punctatum</name>
    <name type="common">Brownbanded bambooshark</name>
    <name type="synonym">Hemiscyllium punctatum</name>
    <dbReference type="NCBI Taxonomy" id="137246"/>
    <lineage>
        <taxon>Eukaryota</taxon>
        <taxon>Metazoa</taxon>
        <taxon>Chordata</taxon>
        <taxon>Craniata</taxon>
        <taxon>Vertebrata</taxon>
        <taxon>Chondrichthyes</taxon>
        <taxon>Elasmobranchii</taxon>
        <taxon>Galeomorphii</taxon>
        <taxon>Galeoidea</taxon>
        <taxon>Orectolobiformes</taxon>
        <taxon>Hemiscylliidae</taxon>
        <taxon>Chiloscyllium</taxon>
    </lineage>
</organism>
<dbReference type="PROSITE" id="PS00479">
    <property type="entry name" value="ZF_DAG_PE_1"/>
    <property type="match status" value="1"/>
</dbReference>
<evidence type="ECO:0000259" key="10">
    <source>
        <dbReference type="PROSITE" id="PS50003"/>
    </source>
</evidence>
<evidence type="ECO:0000313" key="14">
    <source>
        <dbReference type="Proteomes" id="UP000287033"/>
    </source>
</evidence>
<keyword evidence="5" id="KW-0479">Metal-binding</keyword>
<feature type="region of interest" description="Disordered" evidence="9">
    <location>
        <begin position="2045"/>
        <end position="2072"/>
    </location>
</feature>
<evidence type="ECO:0000256" key="3">
    <source>
        <dbReference type="ARBA" id="ARBA00022553"/>
    </source>
</evidence>
<feature type="compositionally biased region" description="Basic and acidic residues" evidence="9">
    <location>
        <begin position="1273"/>
        <end position="1289"/>
    </location>
</feature>
<dbReference type="PROSITE" id="PS50010">
    <property type="entry name" value="DH_2"/>
    <property type="match status" value="1"/>
</dbReference>
<dbReference type="PANTHER" id="PTHR13944">
    <property type="entry name" value="AGAP007712-PA"/>
    <property type="match status" value="1"/>
</dbReference>
<accession>A0A401SW55</accession>
<dbReference type="InterPro" id="IPR041020">
    <property type="entry name" value="PH_16"/>
</dbReference>
<gene>
    <name evidence="13" type="ORF">chiPu_0013107</name>
</gene>
<feature type="compositionally biased region" description="Basic and acidic residues" evidence="9">
    <location>
        <begin position="2222"/>
        <end position="2234"/>
    </location>
</feature>
<dbReference type="STRING" id="137246.A0A401SW55"/>
<evidence type="ECO:0000256" key="6">
    <source>
        <dbReference type="ARBA" id="ARBA00022771"/>
    </source>
</evidence>
<dbReference type="InterPro" id="IPR001849">
    <property type="entry name" value="PH_domain"/>
</dbReference>
<dbReference type="GO" id="GO:0043123">
    <property type="term" value="P:positive regulation of canonical NF-kappaB signal transduction"/>
    <property type="evidence" value="ECO:0007669"/>
    <property type="project" value="TreeGrafter"/>
</dbReference>
<name>A0A401SW55_CHIPU</name>
<sequence length="2335" mass="261584">MKIQGHKVLDEWESTWAWLRLLWHFEGKYHLTNDLALTPCVMKLTPNHAPLYGESVLSVLLDAEHTVEEDVTHYLVFSGSSQHHLTSTQRIDQKTLQTVAPAHNCCETVKVVLCASKKGLPISVLAEENFQYVQDTVHDMAQFLVSSAGSQEALNAIRIMDNFRESSDNVALLDKNLTLEVQHLLLPTSWNVLGPNPMLPASIPRETLMHFAARLGLSRLASFLLQQPGGQEALGITNLDGATPVHLATQRGFHNLEELFTQQKPDAALAGDVTPIASSEDCSVRYQRHLNVYMYTINNPQGAELNSVEHNISELQRYIQTHRCEMDTLSVPTNQMSQPELSQPVELVENLRTEEGCKANSSSTIAQIPIEMPAENSVCLQESMPTDEVTDRCPEGMHFKHQENITQDSITDTKLERATGYEDPCTYLECEGQQEEAVLMVESENIPGKTVLLQKTSNGDCDNYSVSCDTALVETSGPSEQLHHNQEYAFEEDASQREMSDNMLILNNDSPDSETVVTMKPLEVKEEPIPIAENKLENIKNSVELVTDKNALSDNGGSTEEFTQLTDCHVIQLNNGSPLPPEQIAEVEGNMELSKDESSADINASMTNEANAEAGFEMKNDSLDKMFASSQNLILNSDEECEGVNHEMAVEEGFVQSRKVSEILQSLNDIEEYEQTQSTSEVLHLNVLESEPEQNDDELEVDCLCDDQWSQQVDALLETALDSNVEDHTMPMDGQSIVDLKEGASQNECIKELLSSKCSSEKEPSWLPMTMKCPTKHNEDFGPQGAKRTLEVLTKPTDTVAHLQNQEVLLSIVEEPADYMVNSYSDSEDLFQQNGKPSTIDEEDPCVMKCCGSGSKANDKSEDIFLGNEKINTIPLDSKVLQHSDRKFNIVLDANGNLETISFKEGLPEDEDDCVQKLPEDLAEFVSEQISRESWGPDPTRVQPKQSANAAEYGQLSEQQLVVECTSSMPVTGDPLCHSDGAVSDESSEAADLLVKLVGAQNIEYEVSGVTTSSSTIGHSESPELTAALDGEVFLPSDAILEVKEDHDGQSLLSTEQRDSRGSAGQDNGCTVVCEAEEEKDSVADVPTRASIFRPVIRPLSPFRRHSWGPGKNTGSEAEINQRSYSLEGLVHNNEVTKETSHTAESVLQNSRDPRRAPIISTDERGSLVSLTEEEMESDHSDGSVFDNPKSMRVHSVPPLMKSISLQAINPPNVDNLRSSISNSLGQSISEEDYSQVPPSPTRKDLEGKGSTKVSRTFSYLKNKMSSGKHKNKEKEKSKEKEVKDKDKKTVNGHGFTAILAFRTPQCAQCNKAITSREAYLCSSCNAQVHKGCRDSLPSCNKIKQKQQKAPQAQDSSTLPTAVNMRNKTFQPKERPRSAIILQDDNVLSAPNRKMPLYRSLSKSMSIANIAGPAIDETSLASWRVLSQSTDSLNHIKQVTESMESLTDEGTDVMDGQLMGEFESDAKELEADSWSLVVDNDFVCQQKKDVIKRQDVIYELMQTEMHHLRTLKIMSEIYSKGMTKELQFETSTVERIFPCLEDLIDIHTQFLYRILEKRKESLVANSERNFFIRKIGDILVNQFSGPSAERMKKTYGKFCGQHNDAVNFCKELLAREKKFQAFVRKKMSSSIVRRLGIQECILLVTQRITKYPVIVQRIIQHTKENDDDHADLTKALAMIKEVIAAVDNKVSEFEKKTRLQEIHSRTETKAIMRMKSGQMFAKEDLIRRKLVHDGPVTLKTSAGRLKEVQAVLLSDVLVFLQEKDQKYTFAALDQKSTVVPLQKLIVREVAHEERGMFLISAAAKLPEMYEVHASSKEERTNWMQIIQQTTSTMGQDEDEGIPSESEEDRRQLESRAKELKEKLQERDQQILSLLEEKLRLYKEMVEATGHEEASQNLITRSLFRANTEDAPKGESLLKDAMKEVEILQNVLSQSFGGAIGQQSSGSADQEGITGHVSLPRRAETFGGFDSHQMSATKSGEKDEVEDGQDLRRTESDSVLKKGLTANLILPIRKNEYVLQKVLSLQQLLLGLQAVVVQQDSFIEDQKQATSERSERLTRSSLRPSSLIEQEKQRSLEKHRQELANLKRQQALHLEEKKKWEREWEMKEKDLTEREAKASLQDAETARLQKEVEKQREELQLRKEEYQQDLERLRTAQKQLDKEKEQLKRMEELITHQRQSQLTHSDSLSSQSSDREVVTPIGPLTEGSSSSTKLFGCNSLNQEHSEAHLTKRDVETSPSPTWKDSTQSNAKNLTSQPRNTTNSTSNPLPPRLLKLAKPKEKKSKHRKGKGHRSGNLPPEYNPDVLPTADSSALNKTAPDKKHPATELLGNEEVFYC</sequence>
<evidence type="ECO:0000259" key="11">
    <source>
        <dbReference type="PROSITE" id="PS50010"/>
    </source>
</evidence>
<feature type="compositionally biased region" description="Polar residues" evidence="9">
    <location>
        <begin position="2235"/>
        <end position="2265"/>
    </location>
</feature>
<dbReference type="GO" id="GO:0071875">
    <property type="term" value="P:adrenergic receptor signaling pathway"/>
    <property type="evidence" value="ECO:0007669"/>
    <property type="project" value="TreeGrafter"/>
</dbReference>
<comment type="caution">
    <text evidence="13">The sequence shown here is derived from an EMBL/GenBank/DDBJ whole genome shotgun (WGS) entry which is preliminary data.</text>
</comment>
<evidence type="ECO:0000256" key="8">
    <source>
        <dbReference type="ARBA" id="ARBA00023054"/>
    </source>
</evidence>
<dbReference type="CDD" id="cd00160">
    <property type="entry name" value="RhoGEF"/>
    <property type="match status" value="1"/>
</dbReference>
<dbReference type="Gene3D" id="3.30.60.20">
    <property type="match status" value="1"/>
</dbReference>
<dbReference type="GO" id="GO:0005737">
    <property type="term" value="C:cytoplasm"/>
    <property type="evidence" value="ECO:0007669"/>
    <property type="project" value="UniProtKB-SubCell"/>
</dbReference>
<dbReference type="SMART" id="SM00325">
    <property type="entry name" value="RhoGEF"/>
    <property type="match status" value="1"/>
</dbReference>
<evidence type="ECO:0008006" key="15">
    <source>
        <dbReference type="Google" id="ProtNLM"/>
    </source>
</evidence>
<evidence type="ECO:0000256" key="9">
    <source>
        <dbReference type="SAM" id="MobiDB-lite"/>
    </source>
</evidence>
<dbReference type="InterPro" id="IPR051632">
    <property type="entry name" value="Rho_GEF"/>
</dbReference>
<keyword evidence="7" id="KW-0862">Zinc</keyword>
<dbReference type="GO" id="GO:0005078">
    <property type="term" value="F:MAP-kinase scaffold activity"/>
    <property type="evidence" value="ECO:0007669"/>
    <property type="project" value="TreeGrafter"/>
</dbReference>
<evidence type="ECO:0000256" key="1">
    <source>
        <dbReference type="ARBA" id="ARBA00004496"/>
    </source>
</evidence>
<dbReference type="SMART" id="SM00109">
    <property type="entry name" value="C1"/>
    <property type="match status" value="1"/>
</dbReference>
<dbReference type="Gene3D" id="2.30.29.30">
    <property type="entry name" value="Pleckstrin-homology domain (PH domain)/Phosphotyrosine-binding domain (PTB)"/>
    <property type="match status" value="1"/>
</dbReference>
<dbReference type="GO" id="GO:0005085">
    <property type="term" value="F:guanyl-nucleotide exchange factor activity"/>
    <property type="evidence" value="ECO:0007669"/>
    <property type="project" value="UniProtKB-KW"/>
</dbReference>
<evidence type="ECO:0000313" key="13">
    <source>
        <dbReference type="EMBL" id="GCC34632.1"/>
    </source>
</evidence>
<feature type="compositionally biased region" description="Low complexity" evidence="9">
    <location>
        <begin position="2178"/>
        <end position="2191"/>
    </location>
</feature>
<dbReference type="GO" id="GO:0015629">
    <property type="term" value="C:actin cytoskeleton"/>
    <property type="evidence" value="ECO:0007669"/>
    <property type="project" value="TreeGrafter"/>
</dbReference>
<feature type="compositionally biased region" description="Basic and acidic residues" evidence="9">
    <location>
        <begin position="2045"/>
        <end position="2057"/>
    </location>
</feature>
<feature type="compositionally biased region" description="Polar residues" evidence="9">
    <location>
        <begin position="1252"/>
        <end position="1266"/>
    </location>
</feature>
<feature type="compositionally biased region" description="Polar residues" evidence="9">
    <location>
        <begin position="2205"/>
        <end position="2221"/>
    </location>
</feature>
<dbReference type="InterPro" id="IPR011993">
    <property type="entry name" value="PH-like_dom_sf"/>
</dbReference>
<feature type="region of interest" description="Disordered" evidence="9">
    <location>
        <begin position="2173"/>
        <end position="2328"/>
    </location>
</feature>
<dbReference type="Proteomes" id="UP000287033">
    <property type="component" value="Unassembled WGS sequence"/>
</dbReference>
<feature type="compositionally biased region" description="Acidic residues" evidence="9">
    <location>
        <begin position="1835"/>
        <end position="1846"/>
    </location>
</feature>
<feature type="domain" description="DH" evidence="11">
    <location>
        <begin position="1492"/>
        <end position="1689"/>
    </location>
</feature>
<dbReference type="InterPro" id="IPR035899">
    <property type="entry name" value="DBL_dom_sf"/>
</dbReference>
<feature type="region of interest" description="Disordered" evidence="9">
    <location>
        <begin position="1830"/>
        <end position="1861"/>
    </location>
</feature>
<dbReference type="OrthoDB" id="28045at2759"/>
<keyword evidence="4" id="KW-0344">Guanine-nucleotide releasing factor</keyword>
<keyword evidence="6" id="KW-0863">Zinc-finger</keyword>
<dbReference type="GO" id="GO:0035023">
    <property type="term" value="P:regulation of Rho protein signal transduction"/>
    <property type="evidence" value="ECO:0007669"/>
    <property type="project" value="TreeGrafter"/>
</dbReference>
<dbReference type="InterPro" id="IPR002219">
    <property type="entry name" value="PKC_DAG/PE"/>
</dbReference>
<feature type="domain" description="Phorbol-ester/DAG-type" evidence="12">
    <location>
        <begin position="1293"/>
        <end position="1340"/>
    </location>
</feature>
<evidence type="ECO:0000256" key="2">
    <source>
        <dbReference type="ARBA" id="ARBA00022490"/>
    </source>
</evidence>
<dbReference type="SMART" id="SM00233">
    <property type="entry name" value="PH"/>
    <property type="match status" value="1"/>
</dbReference>
<proteinExistence type="predicted"/>
<feature type="region of interest" description="Disordered" evidence="9">
    <location>
        <begin position="1045"/>
        <end position="1068"/>
    </location>
</feature>
<dbReference type="SUPFAM" id="SSF48065">
    <property type="entry name" value="DBL homology domain (DH-domain)"/>
    <property type="match status" value="1"/>
</dbReference>
<protein>
    <recommendedName>
        <fullName evidence="15">A-kinase anchor protein 13</fullName>
    </recommendedName>
</protein>
<feature type="region of interest" description="Disordered" evidence="9">
    <location>
        <begin position="1966"/>
        <end position="1993"/>
    </location>
</feature>